<evidence type="ECO:0000256" key="11">
    <source>
        <dbReference type="ARBA" id="ARBA00032593"/>
    </source>
</evidence>
<dbReference type="PANTHER" id="PTHR33238:SF11">
    <property type="entry name" value="TRANSCRIPTIONAL REGULATOR MNTR"/>
    <property type="match status" value="1"/>
</dbReference>
<organism evidence="13 14">
    <name type="scientific">Peptoniphilus stercorisuis</name>
    <dbReference type="NCBI Taxonomy" id="1436965"/>
    <lineage>
        <taxon>Bacteria</taxon>
        <taxon>Bacillati</taxon>
        <taxon>Bacillota</taxon>
        <taxon>Tissierellia</taxon>
        <taxon>Tissierellales</taxon>
        <taxon>Peptoniphilaceae</taxon>
        <taxon>Peptoniphilus</taxon>
    </lineage>
</organism>
<keyword evidence="9" id="KW-0804">Transcription</keyword>
<keyword evidence="10" id="KW-0464">Manganese</keyword>
<comment type="subcellular location">
    <subcellularLocation>
        <location evidence="1">Cytoplasm</location>
    </subcellularLocation>
</comment>
<evidence type="ECO:0000256" key="2">
    <source>
        <dbReference type="ARBA" id="ARBA00007871"/>
    </source>
</evidence>
<dbReference type="Proteomes" id="UP001519306">
    <property type="component" value="Unassembled WGS sequence"/>
</dbReference>
<dbReference type="Gene3D" id="1.10.10.10">
    <property type="entry name" value="Winged helix-like DNA-binding domain superfamily/Winged helix DNA-binding domain"/>
    <property type="match status" value="1"/>
</dbReference>
<evidence type="ECO:0000256" key="10">
    <source>
        <dbReference type="ARBA" id="ARBA00023211"/>
    </source>
</evidence>
<proteinExistence type="inferred from homology"/>
<dbReference type="SMART" id="SM00419">
    <property type="entry name" value="HTH_CRP"/>
    <property type="match status" value="1"/>
</dbReference>
<evidence type="ECO:0000313" key="14">
    <source>
        <dbReference type="Proteomes" id="UP001519306"/>
    </source>
</evidence>
<dbReference type="SMART" id="SM00529">
    <property type="entry name" value="HTH_DTXR"/>
    <property type="match status" value="1"/>
</dbReference>
<dbReference type="RefSeq" id="WP_210060982.1">
    <property type="nucleotide sequence ID" value="NZ_JAGGLJ010000010.1"/>
</dbReference>
<dbReference type="InterPro" id="IPR022687">
    <property type="entry name" value="HTH_DTXR"/>
</dbReference>
<dbReference type="InterPro" id="IPR022689">
    <property type="entry name" value="Iron_dep_repressor"/>
</dbReference>
<sequence length="134" mass="15646">MSPNREDYIQAIFRLQEEHGFATNKDVADMLKVSRPSVSEMTRKLREDGLVKIERTKIVITQKGIEVAKEVISKHRLWEQFLKEHLDFEIEDAHEQADLLEHVTNDKLKDALNKFLGYPKESPKGNPIYLNEDK</sequence>
<evidence type="ECO:0000259" key="12">
    <source>
        <dbReference type="PROSITE" id="PS50944"/>
    </source>
</evidence>
<dbReference type="Gene3D" id="1.10.60.10">
    <property type="entry name" value="Iron dependent repressor, metal binding and dimerisation domain"/>
    <property type="match status" value="1"/>
</dbReference>
<dbReference type="Pfam" id="PF01325">
    <property type="entry name" value="Fe_dep_repress"/>
    <property type="match status" value="1"/>
</dbReference>
<gene>
    <name evidence="13" type="ORF">J2Z71_001217</name>
</gene>
<dbReference type="SUPFAM" id="SSF47979">
    <property type="entry name" value="Iron-dependent repressor protein, dimerization domain"/>
    <property type="match status" value="1"/>
</dbReference>
<dbReference type="InterPro" id="IPR012318">
    <property type="entry name" value="HTH_CRP"/>
</dbReference>
<evidence type="ECO:0000256" key="9">
    <source>
        <dbReference type="ARBA" id="ARBA00023163"/>
    </source>
</evidence>
<dbReference type="PROSITE" id="PS50944">
    <property type="entry name" value="HTH_DTXR"/>
    <property type="match status" value="1"/>
</dbReference>
<dbReference type="Pfam" id="PF02742">
    <property type="entry name" value="Fe_dep_repr_C"/>
    <property type="match status" value="1"/>
</dbReference>
<comment type="caution">
    <text evidence="13">The sequence shown here is derived from an EMBL/GenBank/DDBJ whole genome shotgun (WGS) entry which is preliminary data.</text>
</comment>
<evidence type="ECO:0000256" key="6">
    <source>
        <dbReference type="ARBA" id="ARBA00023015"/>
    </source>
</evidence>
<dbReference type="InterPro" id="IPR036421">
    <property type="entry name" value="Fe_dep_repressor_sf"/>
</dbReference>
<evidence type="ECO:0000256" key="8">
    <source>
        <dbReference type="ARBA" id="ARBA00023159"/>
    </source>
</evidence>
<dbReference type="InterPro" id="IPR036390">
    <property type="entry name" value="WH_DNA-bd_sf"/>
</dbReference>
<keyword evidence="5" id="KW-0678">Repressor</keyword>
<keyword evidence="14" id="KW-1185">Reference proteome</keyword>
<evidence type="ECO:0000256" key="7">
    <source>
        <dbReference type="ARBA" id="ARBA00023125"/>
    </source>
</evidence>
<protein>
    <recommendedName>
        <fullName evidence="11">Manganese transport regulator</fullName>
    </recommendedName>
</protein>
<dbReference type="InterPro" id="IPR036388">
    <property type="entry name" value="WH-like_DNA-bd_sf"/>
</dbReference>
<dbReference type="PANTHER" id="PTHR33238">
    <property type="entry name" value="IRON (METAL) DEPENDENT REPRESSOR, DTXR FAMILY"/>
    <property type="match status" value="1"/>
</dbReference>
<comment type="subunit">
    <text evidence="3">Homodimer.</text>
</comment>
<feature type="domain" description="HTH dtxR-type" evidence="12">
    <location>
        <begin position="1"/>
        <end position="61"/>
    </location>
</feature>
<evidence type="ECO:0000256" key="4">
    <source>
        <dbReference type="ARBA" id="ARBA00022490"/>
    </source>
</evidence>
<keyword evidence="8" id="KW-0010">Activator</keyword>
<evidence type="ECO:0000256" key="3">
    <source>
        <dbReference type="ARBA" id="ARBA00011738"/>
    </source>
</evidence>
<reference evidence="13 14" key="1">
    <citation type="submission" date="2021-03" db="EMBL/GenBank/DDBJ databases">
        <title>Genomic Encyclopedia of Type Strains, Phase IV (KMG-IV): sequencing the most valuable type-strain genomes for metagenomic binning, comparative biology and taxonomic classification.</title>
        <authorList>
            <person name="Goeker M."/>
        </authorList>
    </citation>
    <scope>NUCLEOTIDE SEQUENCE [LARGE SCALE GENOMIC DNA]</scope>
    <source>
        <strain evidence="13 14">DSM 27563</strain>
    </source>
</reference>
<keyword evidence="4" id="KW-0963">Cytoplasm</keyword>
<keyword evidence="6" id="KW-0805">Transcription regulation</keyword>
<evidence type="ECO:0000256" key="1">
    <source>
        <dbReference type="ARBA" id="ARBA00004496"/>
    </source>
</evidence>
<evidence type="ECO:0000313" key="13">
    <source>
        <dbReference type="EMBL" id="MBP2025674.1"/>
    </source>
</evidence>
<dbReference type="SUPFAM" id="SSF46785">
    <property type="entry name" value="Winged helix' DNA-binding domain"/>
    <property type="match status" value="1"/>
</dbReference>
<name>A0ABS4KD16_9FIRM</name>
<dbReference type="EMBL" id="JAGGLJ010000010">
    <property type="protein sequence ID" value="MBP2025674.1"/>
    <property type="molecule type" value="Genomic_DNA"/>
</dbReference>
<keyword evidence="7" id="KW-0238">DNA-binding</keyword>
<accession>A0ABS4KD16</accession>
<comment type="similarity">
    <text evidence="2">Belongs to the DtxR/MntR family.</text>
</comment>
<dbReference type="InterPro" id="IPR001367">
    <property type="entry name" value="Fe_dep_repressor"/>
</dbReference>
<evidence type="ECO:0000256" key="5">
    <source>
        <dbReference type="ARBA" id="ARBA00022491"/>
    </source>
</evidence>
<dbReference type="InterPro" id="IPR050536">
    <property type="entry name" value="DtxR_MntR_Metal-Reg"/>
</dbReference>